<geneLocation type="mitochondrion" evidence="2"/>
<keyword evidence="1" id="KW-0472">Membrane</keyword>
<keyword evidence="2" id="KW-0496">Mitochondrion</keyword>
<gene>
    <name evidence="2" type="primary">nad4l</name>
</gene>
<keyword evidence="1" id="KW-1133">Transmembrane helix</keyword>
<name>A0A343ESR7_9CEST</name>
<evidence type="ECO:0000256" key="1">
    <source>
        <dbReference type="SAM" id="Phobius"/>
    </source>
</evidence>
<feature type="transmembrane region" description="Helical" evidence="1">
    <location>
        <begin position="29"/>
        <end position="45"/>
    </location>
</feature>
<reference evidence="2" key="1">
    <citation type="journal article" date="2017" name="Parasit. Vectors">
        <title>The complete mitochondrial DNA of three monozoic tapeworms in the Caryophyllidea: a mitogenomic perspective on the phylogeny of eucestodes.</title>
        <authorList>
            <person name="Li W.X."/>
            <person name="Zhang D."/>
            <person name="Boyce K."/>
            <person name="Xi B.W."/>
            <person name="Zou H."/>
            <person name="Wu S.G."/>
            <person name="Li M."/>
            <person name="Wang G.T."/>
        </authorList>
    </citation>
    <scope>NUCLEOTIDE SEQUENCE</scope>
</reference>
<accession>A0A343ESR7</accession>
<keyword evidence="1" id="KW-0812">Transmembrane</keyword>
<organism evidence="2">
    <name type="scientific">Khawia sinensis</name>
    <dbReference type="NCBI Taxonomy" id="125900"/>
    <lineage>
        <taxon>Eukaryota</taxon>
        <taxon>Metazoa</taxon>
        <taxon>Spiralia</taxon>
        <taxon>Lophotrochozoa</taxon>
        <taxon>Platyhelminthes</taxon>
        <taxon>Cestoda</taxon>
        <taxon>Eucestoda</taxon>
        <taxon>Caryophyllidea</taxon>
        <taxon>Lytocestidae</taxon>
        <taxon>Khawia</taxon>
    </lineage>
</organism>
<sequence length="86" mass="9601">MVAAYLIIFSVVLFSLVLCVDRFLNCLILLENFNVCVLLFSLLVSRADSHMIFIVLMVVSTIEVVVGLVALTQLWEFEGYIDSVGV</sequence>
<feature type="transmembrane region" description="Helical" evidence="1">
    <location>
        <begin position="52"/>
        <end position="75"/>
    </location>
</feature>
<dbReference type="Pfam" id="PF06235">
    <property type="entry name" value="NAD4L"/>
    <property type="match status" value="1"/>
</dbReference>
<dbReference type="AlphaFoldDB" id="A0A343ESR7"/>
<protein>
    <submittedName>
        <fullName evidence="2">NADH dehydrogenase subunit 4L</fullName>
    </submittedName>
</protein>
<proteinExistence type="predicted"/>
<dbReference type="EMBL" id="KY486753">
    <property type="protein sequence ID" value="ASL24603.1"/>
    <property type="molecule type" value="Genomic_DNA"/>
</dbReference>
<evidence type="ECO:0000313" key="2">
    <source>
        <dbReference type="EMBL" id="ASL24603.1"/>
    </source>
</evidence>
<dbReference type="InterPro" id="IPR009356">
    <property type="entry name" value="NAD_DH_su4L"/>
</dbReference>